<dbReference type="EMBL" id="CP130613">
    <property type="protein sequence ID" value="WKW14521.1"/>
    <property type="molecule type" value="Genomic_DNA"/>
</dbReference>
<gene>
    <name evidence="3" type="ORF">Strain138_000866</name>
    <name evidence="4" type="ORF">Strain318_000866</name>
</gene>
<dbReference type="InterPro" id="IPR006158">
    <property type="entry name" value="Cobalamin-bd"/>
</dbReference>
<evidence type="ECO:0000313" key="3">
    <source>
        <dbReference type="EMBL" id="WKW11611.1"/>
    </source>
</evidence>
<dbReference type="SUPFAM" id="SSF46955">
    <property type="entry name" value="Putative DNA-binding domain"/>
    <property type="match status" value="1"/>
</dbReference>
<keyword evidence="5" id="KW-1185">Reference proteome</keyword>
<reference evidence="4" key="1">
    <citation type="submission" date="2023-07" db="EMBL/GenBank/DDBJ databases">
        <authorList>
            <person name="Haufschild T."/>
            <person name="Kallscheuer N."/>
            <person name="Hammer J."/>
            <person name="Kohn T."/>
            <person name="Kabuu M."/>
            <person name="Jogler M."/>
            <person name="Wohfarth N."/>
            <person name="Heuer A."/>
            <person name="Rohde M."/>
            <person name="van Teeseling M.C.F."/>
            <person name="Jogler C."/>
        </authorList>
    </citation>
    <scope>NUCLEOTIDE SEQUENCE</scope>
    <source>
        <strain evidence="3">Strain 138</strain>
        <strain evidence="4">Strain 318</strain>
    </source>
</reference>
<dbReference type="PROSITE" id="PS51332">
    <property type="entry name" value="B12_BINDING"/>
    <property type="match status" value="1"/>
</dbReference>
<feature type="domain" description="HTH merR-type" evidence="1">
    <location>
        <begin position="7"/>
        <end position="64"/>
    </location>
</feature>
<dbReference type="GO" id="GO:0046872">
    <property type="term" value="F:metal ion binding"/>
    <property type="evidence" value="ECO:0007669"/>
    <property type="project" value="InterPro"/>
</dbReference>
<name>A0AA49JYU6_9BACT</name>
<dbReference type="Gene3D" id="1.10.1660.10">
    <property type="match status" value="1"/>
</dbReference>
<dbReference type="Pfam" id="PF13411">
    <property type="entry name" value="MerR_1"/>
    <property type="match status" value="1"/>
</dbReference>
<protein>
    <submittedName>
        <fullName evidence="4">MerR family transcriptional regulator</fullName>
    </submittedName>
</protein>
<dbReference type="GO" id="GO:0003677">
    <property type="term" value="F:DNA binding"/>
    <property type="evidence" value="ECO:0007669"/>
    <property type="project" value="InterPro"/>
</dbReference>
<evidence type="ECO:0000259" key="2">
    <source>
        <dbReference type="PROSITE" id="PS51332"/>
    </source>
</evidence>
<dbReference type="CDD" id="cd02065">
    <property type="entry name" value="B12-binding_like"/>
    <property type="match status" value="1"/>
</dbReference>
<dbReference type="InterPro" id="IPR036594">
    <property type="entry name" value="Meth_synthase_dom"/>
</dbReference>
<dbReference type="AlphaFoldDB" id="A0AA49JYU6"/>
<dbReference type="Proteomes" id="UP001229955">
    <property type="component" value="Chromosome"/>
</dbReference>
<dbReference type="PROSITE" id="PS50937">
    <property type="entry name" value="HTH_MERR_2"/>
    <property type="match status" value="1"/>
</dbReference>
<evidence type="ECO:0000313" key="5">
    <source>
        <dbReference type="Proteomes" id="UP001229955"/>
    </source>
</evidence>
<dbReference type="InterPro" id="IPR000551">
    <property type="entry name" value="MerR-type_HTH_dom"/>
</dbReference>
<evidence type="ECO:0000313" key="4">
    <source>
        <dbReference type="EMBL" id="WKW14521.1"/>
    </source>
</evidence>
<feature type="domain" description="B12-binding" evidence="2">
    <location>
        <begin position="187"/>
        <end position="318"/>
    </location>
</feature>
<dbReference type="Gene3D" id="3.40.50.280">
    <property type="entry name" value="Cobalamin-binding domain"/>
    <property type="match status" value="1"/>
</dbReference>
<dbReference type="SMART" id="SM00422">
    <property type="entry name" value="HTH_MERR"/>
    <property type="match status" value="1"/>
</dbReference>
<dbReference type="GO" id="GO:0006355">
    <property type="term" value="P:regulation of DNA-templated transcription"/>
    <property type="evidence" value="ECO:0007669"/>
    <property type="project" value="InterPro"/>
</dbReference>
<sequence>MPASPGLHPVRIVSQRTGLTPDVLRAWERRYKAVSPVRSPGGQRHYTDADIERLSLLSRASRAGRQIGQLVPLANPDLQKLIEDDERQSRQRVGVGPDQPAIESYLSSALIAVEEFDAQRLEQTLRSAVLRMPSDEVLDQVIGPLLFTIGSLWHQGLLRPANEHLATTTIRRVLVWMSDLAVADAHAPLLVVGTPARQMHELGAMLAATTAASSGWRVAYLGPNLPADELARAVKFAKASALALSVVYPTDDDELPDELRALRAALPADIGLVIGGSGAQHYSDVIREIGAQQFSSLVGMRQWLRVRAATAFAGRAAR</sequence>
<evidence type="ECO:0000259" key="1">
    <source>
        <dbReference type="PROSITE" id="PS50937"/>
    </source>
</evidence>
<dbReference type="EMBL" id="CP130612">
    <property type="protein sequence ID" value="WKW11611.1"/>
    <property type="molecule type" value="Genomic_DNA"/>
</dbReference>
<dbReference type="GO" id="GO:0031419">
    <property type="term" value="F:cobalamin binding"/>
    <property type="evidence" value="ECO:0007669"/>
    <property type="project" value="InterPro"/>
</dbReference>
<dbReference type="KEGG" id="pspc:Strain318_000866"/>
<dbReference type="Pfam" id="PF02310">
    <property type="entry name" value="B12-binding"/>
    <property type="match status" value="1"/>
</dbReference>
<dbReference type="RefSeq" id="WP_367887309.1">
    <property type="nucleotide sequence ID" value="NZ_CP130612.1"/>
</dbReference>
<dbReference type="InterPro" id="IPR009061">
    <property type="entry name" value="DNA-bd_dom_put_sf"/>
</dbReference>
<dbReference type="Pfam" id="PF02607">
    <property type="entry name" value="B12-binding_2"/>
    <property type="match status" value="1"/>
</dbReference>
<accession>A0AA49JTA9</accession>
<organism evidence="4 5">
    <name type="scientific">Pseudogemmatithrix spongiicola</name>
    <dbReference type="NCBI Taxonomy" id="3062599"/>
    <lineage>
        <taxon>Bacteria</taxon>
        <taxon>Pseudomonadati</taxon>
        <taxon>Gemmatimonadota</taxon>
        <taxon>Gemmatimonadia</taxon>
        <taxon>Gemmatimonadales</taxon>
        <taxon>Gemmatimonadaceae</taxon>
        <taxon>Pseudogemmatithrix</taxon>
    </lineage>
</organism>
<accession>A0AA49JYU6</accession>
<dbReference type="InterPro" id="IPR003759">
    <property type="entry name" value="Cbl-bd_cap"/>
</dbReference>
<dbReference type="SUPFAM" id="SSF52242">
    <property type="entry name" value="Cobalamin (vitamin B12)-binding domain"/>
    <property type="match status" value="1"/>
</dbReference>
<proteinExistence type="predicted"/>
<dbReference type="InterPro" id="IPR036724">
    <property type="entry name" value="Cobalamin-bd_sf"/>
</dbReference>
<dbReference type="Gene3D" id="1.10.1240.10">
    <property type="entry name" value="Methionine synthase domain"/>
    <property type="match status" value="1"/>
</dbReference>